<name>A0ABZ2YS93_9BACT</name>
<organism evidence="4 5">
    <name type="scientific">Chitinophaga pollutisoli</name>
    <dbReference type="NCBI Taxonomy" id="3133966"/>
    <lineage>
        <taxon>Bacteria</taxon>
        <taxon>Pseudomonadati</taxon>
        <taxon>Bacteroidota</taxon>
        <taxon>Chitinophagia</taxon>
        <taxon>Chitinophagales</taxon>
        <taxon>Chitinophagaceae</taxon>
        <taxon>Chitinophaga</taxon>
    </lineage>
</organism>
<dbReference type="Gene3D" id="3.55.50.30">
    <property type="match status" value="1"/>
</dbReference>
<evidence type="ECO:0000313" key="5">
    <source>
        <dbReference type="Proteomes" id="UP001485459"/>
    </source>
</evidence>
<dbReference type="InterPro" id="IPR032508">
    <property type="entry name" value="FecR_C"/>
</dbReference>
<keyword evidence="1" id="KW-0812">Transmembrane</keyword>
<proteinExistence type="predicted"/>
<evidence type="ECO:0000259" key="2">
    <source>
        <dbReference type="Pfam" id="PF04773"/>
    </source>
</evidence>
<feature type="domain" description="FecR protein" evidence="2">
    <location>
        <begin position="126"/>
        <end position="208"/>
    </location>
</feature>
<feature type="domain" description="Protein FecR C-terminal" evidence="3">
    <location>
        <begin position="270"/>
        <end position="337"/>
    </location>
</feature>
<sequence>MNISREQIDRFFRGECTAAEALAVSDYLENNPGAADDFLPSQEWAESAGNAGKTETYWQEVWQDVQPVPVRRVVPLYRKLAVAALIAGAMAGAWYFMGHKQQPATVFIAEDMRVVFNNGKDILLHLLEDSSSAALQPGSGIRYDPAFANGRRDIYLNGEAVFTTRGNAEMPFSVHVNGMAVTALGTKFKVSAEPGGQATNVVLLEGKVMIKATDTTLARLDQDYILLPGDEFSYSRELGVSLHRKLPATKPAAGGNSRDAAADAARNSWYMFENQGLSQVFDQLSAIYDVRIYYNPADLQGMSFIGKIDQSDSLDNILRDITMLNNLIVTKNKKGFIIKSK</sequence>
<dbReference type="InterPro" id="IPR006860">
    <property type="entry name" value="FecR"/>
</dbReference>
<keyword evidence="5" id="KW-1185">Reference proteome</keyword>
<dbReference type="InterPro" id="IPR012373">
    <property type="entry name" value="Ferrdict_sens_TM"/>
</dbReference>
<dbReference type="PANTHER" id="PTHR30273">
    <property type="entry name" value="PERIPLASMIC SIGNAL SENSOR AND SIGMA FACTOR ACTIVATOR FECR-RELATED"/>
    <property type="match status" value="1"/>
</dbReference>
<keyword evidence="1" id="KW-0472">Membrane</keyword>
<evidence type="ECO:0000259" key="3">
    <source>
        <dbReference type="Pfam" id="PF16344"/>
    </source>
</evidence>
<dbReference type="Pfam" id="PF04773">
    <property type="entry name" value="FecR"/>
    <property type="match status" value="1"/>
</dbReference>
<keyword evidence="1" id="KW-1133">Transmembrane helix</keyword>
<dbReference type="Proteomes" id="UP001485459">
    <property type="component" value="Chromosome"/>
</dbReference>
<dbReference type="Pfam" id="PF16344">
    <property type="entry name" value="FecR_C"/>
    <property type="match status" value="1"/>
</dbReference>
<evidence type="ECO:0000256" key="1">
    <source>
        <dbReference type="SAM" id="Phobius"/>
    </source>
</evidence>
<feature type="transmembrane region" description="Helical" evidence="1">
    <location>
        <begin position="80"/>
        <end position="97"/>
    </location>
</feature>
<dbReference type="PIRSF" id="PIRSF018266">
    <property type="entry name" value="FecR"/>
    <property type="match status" value="1"/>
</dbReference>
<dbReference type="EMBL" id="CP149822">
    <property type="protein sequence ID" value="WZN42323.1"/>
    <property type="molecule type" value="Genomic_DNA"/>
</dbReference>
<protein>
    <submittedName>
        <fullName evidence="4">FecR family protein</fullName>
    </submittedName>
</protein>
<gene>
    <name evidence="4" type="ORF">WJU16_04665</name>
</gene>
<evidence type="ECO:0000313" key="4">
    <source>
        <dbReference type="EMBL" id="WZN42323.1"/>
    </source>
</evidence>
<dbReference type="RefSeq" id="WP_341837157.1">
    <property type="nucleotide sequence ID" value="NZ_CP149822.1"/>
</dbReference>
<accession>A0ABZ2YS93</accession>
<dbReference type="Gene3D" id="2.60.120.1440">
    <property type="match status" value="1"/>
</dbReference>
<reference evidence="5" key="1">
    <citation type="submission" date="2024-03" db="EMBL/GenBank/DDBJ databases">
        <title>Chitinophaga horti sp. nov., isolated from garden soil.</title>
        <authorList>
            <person name="Lee D.S."/>
            <person name="Han D.M."/>
            <person name="Baek J.H."/>
            <person name="Choi D.G."/>
            <person name="Jeon J.H."/>
            <person name="Jeon C.O."/>
        </authorList>
    </citation>
    <scope>NUCLEOTIDE SEQUENCE [LARGE SCALE GENOMIC DNA]</scope>
    <source>
        <strain evidence="5">GPA1</strain>
    </source>
</reference>
<dbReference type="PANTHER" id="PTHR30273:SF2">
    <property type="entry name" value="PROTEIN FECR"/>
    <property type="match status" value="1"/>
</dbReference>